<accession>C6CIH6</accession>
<name>C6CIH6_DICC1</name>
<reference evidence="1 2" key="1">
    <citation type="submission" date="2009-06" db="EMBL/GenBank/DDBJ databases">
        <title>Complete sequence of Dickeya zeae Ech1591.</title>
        <authorList>
            <consortium name="US DOE Joint Genome Institute"/>
            <person name="Lucas S."/>
            <person name="Copeland A."/>
            <person name="Lapidus A."/>
            <person name="Glavina del Rio T."/>
            <person name="Tice H."/>
            <person name="Bruce D."/>
            <person name="Goodwin L."/>
            <person name="Pitluck S."/>
            <person name="Chertkov O."/>
            <person name="Brettin T."/>
            <person name="Detter J.C."/>
            <person name="Han C."/>
            <person name="Larimer F."/>
            <person name="Land M."/>
            <person name="Hauser L."/>
            <person name="Kyrpides N."/>
            <person name="Ovchinnikova G."/>
            <person name="Balakrishnan V."/>
            <person name="Glasner J."/>
            <person name="Perna N.T."/>
        </authorList>
    </citation>
    <scope>NUCLEOTIDE SEQUENCE [LARGE SCALE GENOMIC DNA]</scope>
    <source>
        <strain evidence="1 2">Ech1591</strain>
    </source>
</reference>
<proteinExistence type="predicted"/>
<evidence type="ECO:0000313" key="1">
    <source>
        <dbReference type="EMBL" id="ACT07021.1"/>
    </source>
</evidence>
<dbReference type="STRING" id="561229.Dd1591_2178"/>
<evidence type="ECO:0000313" key="2">
    <source>
        <dbReference type="Proteomes" id="UP000002735"/>
    </source>
</evidence>
<protein>
    <submittedName>
        <fullName evidence="1">Uncharacterized protein</fullName>
    </submittedName>
</protein>
<gene>
    <name evidence="1" type="ordered locus">Dd1591_2178</name>
</gene>
<sequence>MSLALKGQRVALFKTQRVLSCNSNYFGYIHHRFFYSPDAFQTCSSRSHKPVQRHKMINMLIIMNLLRRKKYVNFLFQKHEVNNFMILNLLYL</sequence>
<dbReference type="Proteomes" id="UP000002735">
    <property type="component" value="Chromosome"/>
</dbReference>
<dbReference type="KEGG" id="dze:Dd1591_2178"/>
<dbReference type="EMBL" id="CP001655">
    <property type="protein sequence ID" value="ACT07021.1"/>
    <property type="molecule type" value="Genomic_DNA"/>
</dbReference>
<dbReference type="HOGENOM" id="CLU_2408554_0_0_6"/>
<dbReference type="AlphaFoldDB" id="C6CIH6"/>
<organism evidence="1 2">
    <name type="scientific">Dickeya chrysanthemi (strain Ech1591)</name>
    <name type="common">Dickeya zeae (strain Ech1591)</name>
    <dbReference type="NCBI Taxonomy" id="561229"/>
    <lineage>
        <taxon>Bacteria</taxon>
        <taxon>Pseudomonadati</taxon>
        <taxon>Pseudomonadota</taxon>
        <taxon>Gammaproteobacteria</taxon>
        <taxon>Enterobacterales</taxon>
        <taxon>Pectobacteriaceae</taxon>
        <taxon>Dickeya</taxon>
    </lineage>
</organism>